<dbReference type="OrthoDB" id="6236007at2759"/>
<sequence length="134" mass="14722">MLKFVVIALLGSLALASAIPEQYDATTMWKFLVIALVGQLVMASPRPEDQAGLHTPPPHDCAENEVYKACTSSSCSEATCHHPQVGPACTADCIRGCFCKHRFYRDEQRNCVVKDLCPEGSAARTYVEEEHAHE</sequence>
<evidence type="ECO:0000256" key="1">
    <source>
        <dbReference type="ARBA" id="ARBA00022690"/>
    </source>
</evidence>
<dbReference type="VEuPathDB" id="VectorBase:ISCW012260"/>
<dbReference type="PaxDb" id="6945-B7QA08"/>
<dbReference type="InterPro" id="IPR036084">
    <property type="entry name" value="Ser_inhib-like_sf"/>
</dbReference>
<dbReference type="Proteomes" id="UP000001555">
    <property type="component" value="Unassembled WGS sequence"/>
</dbReference>
<dbReference type="PANTHER" id="PTHR23259">
    <property type="entry name" value="RIDDLE"/>
    <property type="match status" value="1"/>
</dbReference>
<reference evidence="6" key="2">
    <citation type="submission" date="2020-05" db="UniProtKB">
        <authorList>
            <consortium name="EnsemblMetazoa"/>
        </authorList>
    </citation>
    <scope>IDENTIFICATION</scope>
    <source>
        <strain evidence="6">wikel</strain>
    </source>
</reference>
<feature type="chain" id="PRO_5010826785" evidence="3">
    <location>
        <begin position="19"/>
        <end position="134"/>
    </location>
</feature>
<dbReference type="AlphaFoldDB" id="B7QA08"/>
<dbReference type="VEuPathDB" id="VectorBase:ISCI012260"/>
<evidence type="ECO:0000313" key="6">
    <source>
        <dbReference type="EnsemblMetazoa" id="ISCW012260-PA"/>
    </source>
</evidence>
<dbReference type="InterPro" id="IPR051368">
    <property type="entry name" value="SerProtInhib-TIL_Domain"/>
</dbReference>
<protein>
    <submittedName>
        <fullName evidence="5 6">Secreted cysteine rich protein, putative</fullName>
    </submittedName>
</protein>
<name>B7QA08_IXOSC</name>
<dbReference type="CDD" id="cd19941">
    <property type="entry name" value="TIL"/>
    <property type="match status" value="1"/>
</dbReference>
<accession>B7QA08</accession>
<dbReference type="InParanoid" id="B7QA08"/>
<dbReference type="Gene3D" id="2.10.25.10">
    <property type="entry name" value="Laminin"/>
    <property type="match status" value="1"/>
</dbReference>
<dbReference type="EMBL" id="ABJB011098332">
    <property type="status" value="NOT_ANNOTATED_CDS"/>
    <property type="molecule type" value="Genomic_DNA"/>
</dbReference>
<feature type="domain" description="TIL" evidence="4">
    <location>
        <begin position="61"/>
        <end position="117"/>
    </location>
</feature>
<dbReference type="EMBL" id="ABJB010818204">
    <property type="status" value="NOT_ANNOTATED_CDS"/>
    <property type="molecule type" value="Genomic_DNA"/>
</dbReference>
<reference evidence="5 7" key="1">
    <citation type="submission" date="2008-03" db="EMBL/GenBank/DDBJ databases">
        <title>Annotation of Ixodes scapularis.</title>
        <authorList>
            <consortium name="Ixodes scapularis Genome Project Consortium"/>
            <person name="Caler E."/>
            <person name="Hannick L.I."/>
            <person name="Bidwell S."/>
            <person name="Joardar V."/>
            <person name="Thiagarajan M."/>
            <person name="Amedeo P."/>
            <person name="Galinsky K.J."/>
            <person name="Schobel S."/>
            <person name="Inman J."/>
            <person name="Hostetler J."/>
            <person name="Miller J."/>
            <person name="Hammond M."/>
            <person name="Megy K."/>
            <person name="Lawson D."/>
            <person name="Kodira C."/>
            <person name="Sutton G."/>
            <person name="Meyer J."/>
            <person name="Hill C.A."/>
            <person name="Birren B."/>
            <person name="Nene V."/>
            <person name="Collins F."/>
            <person name="Alarcon-Chaidez F."/>
            <person name="Wikel S."/>
            <person name="Strausberg R."/>
        </authorList>
    </citation>
    <scope>NUCLEOTIDE SEQUENCE [LARGE SCALE GENOMIC DNA]</scope>
    <source>
        <strain evidence="7">Wikel</strain>
        <strain evidence="5">Wikel colony</strain>
    </source>
</reference>
<evidence type="ECO:0000256" key="3">
    <source>
        <dbReference type="SAM" id="SignalP"/>
    </source>
</evidence>
<gene>
    <name evidence="5" type="ORF">IscW_ISCW012260</name>
</gene>
<dbReference type="VEuPathDB" id="VectorBase:ISCP_006694"/>
<dbReference type="SUPFAM" id="SSF57567">
    <property type="entry name" value="Serine protease inhibitors"/>
    <property type="match status" value="1"/>
</dbReference>
<dbReference type="HOGENOM" id="CLU_156801_3_0_1"/>
<keyword evidence="3" id="KW-0732">Signal</keyword>
<keyword evidence="7" id="KW-1185">Reference proteome</keyword>
<evidence type="ECO:0000313" key="7">
    <source>
        <dbReference type="Proteomes" id="UP000001555"/>
    </source>
</evidence>
<keyword evidence="8" id="KW-1267">Proteomics identification</keyword>
<organism>
    <name type="scientific">Ixodes scapularis</name>
    <name type="common">Black-legged tick</name>
    <name type="synonym">Deer tick</name>
    <dbReference type="NCBI Taxonomy" id="6945"/>
    <lineage>
        <taxon>Eukaryota</taxon>
        <taxon>Metazoa</taxon>
        <taxon>Ecdysozoa</taxon>
        <taxon>Arthropoda</taxon>
        <taxon>Chelicerata</taxon>
        <taxon>Arachnida</taxon>
        <taxon>Acari</taxon>
        <taxon>Parasitiformes</taxon>
        <taxon>Ixodida</taxon>
        <taxon>Ixodoidea</taxon>
        <taxon>Ixodidae</taxon>
        <taxon>Ixodinae</taxon>
        <taxon>Ixodes</taxon>
    </lineage>
</organism>
<dbReference type="Pfam" id="PF01826">
    <property type="entry name" value="TIL"/>
    <property type="match status" value="1"/>
</dbReference>
<evidence type="ECO:0000259" key="4">
    <source>
        <dbReference type="Pfam" id="PF01826"/>
    </source>
</evidence>
<dbReference type="EnsemblMetazoa" id="ISCW012260-RA">
    <property type="protein sequence ID" value="ISCW012260-PA"/>
    <property type="gene ID" value="ISCW012260"/>
</dbReference>
<proteinExistence type="evidence at protein level"/>
<evidence type="ECO:0007829" key="8">
    <source>
        <dbReference type="PeptideAtlas" id="B7QA08"/>
    </source>
</evidence>
<dbReference type="EMBL" id="DS891989">
    <property type="protein sequence ID" value="EEC15680.1"/>
    <property type="molecule type" value="Genomic_DNA"/>
</dbReference>
<feature type="signal peptide" evidence="3">
    <location>
        <begin position="1"/>
        <end position="18"/>
    </location>
</feature>
<dbReference type="EMBL" id="ABJB010919504">
    <property type="status" value="NOT_ANNOTATED_CDS"/>
    <property type="molecule type" value="Genomic_DNA"/>
</dbReference>
<evidence type="ECO:0000256" key="2">
    <source>
        <dbReference type="ARBA" id="ARBA00023157"/>
    </source>
</evidence>
<keyword evidence="2" id="KW-1015">Disulfide bond</keyword>
<keyword evidence="1" id="KW-0646">Protease inhibitor</keyword>
<dbReference type="InterPro" id="IPR002919">
    <property type="entry name" value="TIL_dom"/>
</dbReference>
<evidence type="ECO:0000313" key="5">
    <source>
        <dbReference type="EMBL" id="EEC15680.1"/>
    </source>
</evidence>
<dbReference type="PANTHER" id="PTHR23259:SF69">
    <property type="entry name" value="GEO11767P1-RELATED"/>
    <property type="match status" value="1"/>
</dbReference>
<dbReference type="GO" id="GO:0030414">
    <property type="term" value="F:peptidase inhibitor activity"/>
    <property type="evidence" value="ECO:0007669"/>
    <property type="project" value="UniProtKB-KW"/>
</dbReference>